<dbReference type="Pfam" id="PF14907">
    <property type="entry name" value="NTP_transf_5"/>
    <property type="match status" value="1"/>
</dbReference>
<keyword evidence="2" id="KW-1185">Reference proteome</keyword>
<dbReference type="RefSeq" id="WP_179432983.1">
    <property type="nucleotide sequence ID" value="NZ_BAABLC010000001.1"/>
</dbReference>
<dbReference type="EMBL" id="JACCBH010000001">
    <property type="protein sequence ID" value="NYD54571.1"/>
    <property type="molecule type" value="Genomic_DNA"/>
</dbReference>
<protein>
    <recommendedName>
        <fullName evidence="3">Nucleotidyltransferase family protein</fullName>
    </recommendedName>
</protein>
<gene>
    <name evidence="1" type="ORF">BKA02_001626</name>
</gene>
<comment type="caution">
    <text evidence="1">The sequence shown here is derived from an EMBL/GenBank/DDBJ whole genome shotgun (WGS) entry which is preliminary data.</text>
</comment>
<evidence type="ECO:0008006" key="3">
    <source>
        <dbReference type="Google" id="ProtNLM"/>
    </source>
</evidence>
<sequence length="313" mass="35354">MSADVGTDVAVQLARSEATRLAHAFCAHLGRSHGMRVLSIKGPAAEHHRLRAPRVAADADVWVEPGGFDRFCALLGDAGWRERVARSTPWILDIHSATYIHESWPCDIDVHRAFPGMFESAGGFDALWAARDTLRIAGVDVCIPSRAGSVLIAGLHAQRNMTVARHVREWDEVLAVLERGMAPREREEFVKTATRGRALWVMRDAMRRVGQDLFVDVTPDEQEVWLANSRYGADGGTVGWLRSLRGQTFSARVRIIARAVWVRRDDIPRSSLSRPTRREAWRYQRDRWWRGAKALRRVVVDRVRGAERASHDD</sequence>
<organism evidence="1 2">
    <name type="scientific">Microbacterium pseudoresistens</name>
    <dbReference type="NCBI Taxonomy" id="640634"/>
    <lineage>
        <taxon>Bacteria</taxon>
        <taxon>Bacillati</taxon>
        <taxon>Actinomycetota</taxon>
        <taxon>Actinomycetes</taxon>
        <taxon>Micrococcales</taxon>
        <taxon>Microbacteriaceae</taxon>
        <taxon>Microbacterium</taxon>
    </lineage>
</organism>
<dbReference type="AlphaFoldDB" id="A0A7Y9EVH8"/>
<proteinExistence type="predicted"/>
<dbReference type="InterPro" id="IPR039498">
    <property type="entry name" value="NTP_transf_5"/>
</dbReference>
<evidence type="ECO:0000313" key="2">
    <source>
        <dbReference type="Proteomes" id="UP000552045"/>
    </source>
</evidence>
<accession>A0A7Y9EVH8</accession>
<dbReference type="Proteomes" id="UP000552045">
    <property type="component" value="Unassembled WGS sequence"/>
</dbReference>
<name>A0A7Y9EVH8_9MICO</name>
<reference evidence="1 2" key="1">
    <citation type="submission" date="2020-07" db="EMBL/GenBank/DDBJ databases">
        <title>Sequencing the genomes of 1000 actinobacteria strains.</title>
        <authorList>
            <person name="Klenk H.-P."/>
        </authorList>
    </citation>
    <scope>NUCLEOTIDE SEQUENCE [LARGE SCALE GENOMIC DNA]</scope>
    <source>
        <strain evidence="1 2">DSM 22185</strain>
    </source>
</reference>
<evidence type="ECO:0000313" key="1">
    <source>
        <dbReference type="EMBL" id="NYD54571.1"/>
    </source>
</evidence>